<dbReference type="Pfam" id="PF00176">
    <property type="entry name" value="SNF2-rel_dom"/>
    <property type="match status" value="1"/>
</dbReference>
<evidence type="ECO:0000313" key="3">
    <source>
        <dbReference type="Proteomes" id="UP000186698"/>
    </source>
</evidence>
<feature type="domain" description="SNF2 N-terminal" evidence="2">
    <location>
        <begin position="50"/>
        <end position="160"/>
    </location>
</feature>
<dbReference type="GO" id="GO:0044027">
    <property type="term" value="P:negative regulation of gene expression via chromosomal CpG island methylation"/>
    <property type="evidence" value="ECO:0007669"/>
    <property type="project" value="TreeGrafter"/>
</dbReference>
<dbReference type="SUPFAM" id="SSF52540">
    <property type="entry name" value="P-loop containing nucleoside triphosphate hydrolases"/>
    <property type="match status" value="1"/>
</dbReference>
<gene>
    <name evidence="4" type="primary">LOC108705257</name>
</gene>
<dbReference type="PANTHER" id="PTHR47161:SF1">
    <property type="entry name" value="LYMPHOID-SPECIFIC HELICASE"/>
    <property type="match status" value="1"/>
</dbReference>
<organism evidence="3 4">
    <name type="scientific">Xenopus laevis</name>
    <name type="common">African clawed frog</name>
    <dbReference type="NCBI Taxonomy" id="8355"/>
    <lineage>
        <taxon>Eukaryota</taxon>
        <taxon>Metazoa</taxon>
        <taxon>Chordata</taxon>
        <taxon>Craniata</taxon>
        <taxon>Vertebrata</taxon>
        <taxon>Euteleostomi</taxon>
        <taxon>Amphibia</taxon>
        <taxon>Batrachia</taxon>
        <taxon>Anura</taxon>
        <taxon>Pipoidea</taxon>
        <taxon>Pipidae</taxon>
        <taxon>Xenopodinae</taxon>
        <taxon>Xenopus</taxon>
        <taxon>Xenopus</taxon>
    </lineage>
</organism>
<dbReference type="InterPro" id="IPR038718">
    <property type="entry name" value="SNF2-like_sf"/>
</dbReference>
<evidence type="ECO:0000259" key="2">
    <source>
        <dbReference type="Pfam" id="PF00176"/>
    </source>
</evidence>
<dbReference type="GO" id="GO:0005634">
    <property type="term" value="C:nucleus"/>
    <property type="evidence" value="ECO:0007669"/>
    <property type="project" value="TreeGrafter"/>
</dbReference>
<dbReference type="AlphaFoldDB" id="A0A8J1LBV6"/>
<keyword evidence="3" id="KW-1185">Reference proteome</keyword>
<dbReference type="RefSeq" id="XP_041427018.1">
    <property type="nucleotide sequence ID" value="XM_041571084.1"/>
</dbReference>
<dbReference type="PANTHER" id="PTHR47161">
    <property type="entry name" value="LYMPHOID-SPECIFIC HELICASE"/>
    <property type="match status" value="1"/>
</dbReference>
<dbReference type="GO" id="GO:0005721">
    <property type="term" value="C:pericentric heterochromatin"/>
    <property type="evidence" value="ECO:0007669"/>
    <property type="project" value="TreeGrafter"/>
</dbReference>
<name>A0A8J1LBV6_XENLA</name>
<dbReference type="Proteomes" id="UP000186698">
    <property type="component" value="Chromosome 7S"/>
</dbReference>
<evidence type="ECO:0000313" key="4">
    <source>
        <dbReference type="RefSeq" id="XP_041427018.1"/>
    </source>
</evidence>
<dbReference type="GO" id="GO:0005524">
    <property type="term" value="F:ATP binding"/>
    <property type="evidence" value="ECO:0007669"/>
    <property type="project" value="InterPro"/>
</dbReference>
<sequence length="172" mass="19335">MSKEEILSVSKKSKLEHEDESYSSKLTSEEIEKNGDSNSTIKDRLSQTMLWENGINGILADEMGLGKTVQCIATISMMVERGVPGPFFVCGPLSTLPNWMSEFKRFSPEIPVLLYHGNAQERRQLARKINKREGSLQIFPVVITSFEIAMRDRQVLQVICGSVWVCGFCMGL</sequence>
<feature type="compositionally biased region" description="Basic and acidic residues" evidence="1">
    <location>
        <begin position="13"/>
        <end position="40"/>
    </location>
</feature>
<dbReference type="GO" id="GO:0046651">
    <property type="term" value="P:lymphocyte proliferation"/>
    <property type="evidence" value="ECO:0007669"/>
    <property type="project" value="TreeGrafter"/>
</dbReference>
<dbReference type="InterPro" id="IPR000330">
    <property type="entry name" value="SNF2_N"/>
</dbReference>
<dbReference type="OrthoDB" id="448448at2759"/>
<protein>
    <submittedName>
        <fullName evidence="4">Lymphoid-specific helicase-like</fullName>
    </submittedName>
</protein>
<feature type="region of interest" description="Disordered" evidence="1">
    <location>
        <begin position="1"/>
        <end position="40"/>
    </location>
</feature>
<dbReference type="Gene3D" id="3.40.50.10810">
    <property type="entry name" value="Tandem AAA-ATPase domain"/>
    <property type="match status" value="1"/>
</dbReference>
<dbReference type="GO" id="GO:0031508">
    <property type="term" value="P:pericentric heterochromatin formation"/>
    <property type="evidence" value="ECO:0007669"/>
    <property type="project" value="TreeGrafter"/>
</dbReference>
<dbReference type="KEGG" id="xla:108705257"/>
<dbReference type="GeneID" id="108705257"/>
<dbReference type="InterPro" id="IPR027417">
    <property type="entry name" value="P-loop_NTPase"/>
</dbReference>
<dbReference type="GO" id="GO:0003682">
    <property type="term" value="F:chromatin binding"/>
    <property type="evidence" value="ECO:0007669"/>
    <property type="project" value="TreeGrafter"/>
</dbReference>
<proteinExistence type="predicted"/>
<dbReference type="GO" id="GO:0006346">
    <property type="term" value="P:DNA methylation-dependent constitutive heterochromatin formation"/>
    <property type="evidence" value="ECO:0007669"/>
    <property type="project" value="TreeGrafter"/>
</dbReference>
<accession>A0A8J1LBV6</accession>
<reference evidence="4" key="1">
    <citation type="submission" date="2025-08" db="UniProtKB">
        <authorList>
            <consortium name="RefSeq"/>
        </authorList>
    </citation>
    <scope>IDENTIFICATION</scope>
    <source>
        <strain evidence="4">J_2021</strain>
        <tissue evidence="4">Erythrocytes</tissue>
    </source>
</reference>
<evidence type="ECO:0000256" key="1">
    <source>
        <dbReference type="SAM" id="MobiDB-lite"/>
    </source>
</evidence>